<dbReference type="SUPFAM" id="SSF56112">
    <property type="entry name" value="Protein kinase-like (PK-like)"/>
    <property type="match status" value="1"/>
</dbReference>
<dbReference type="AlphaFoldDB" id="A0A1W6L5L6"/>
<dbReference type="PANTHER" id="PTHR43289">
    <property type="entry name" value="MITOGEN-ACTIVATED PROTEIN KINASE KINASE KINASE 20-RELATED"/>
    <property type="match status" value="1"/>
</dbReference>
<keyword evidence="5" id="KW-0418">Kinase</keyword>
<dbReference type="InterPro" id="IPR017441">
    <property type="entry name" value="Protein_kinase_ATP_BS"/>
</dbReference>
<dbReference type="Gene3D" id="1.10.510.10">
    <property type="entry name" value="Transferase(Phosphotransferase) domain 1"/>
    <property type="match status" value="1"/>
</dbReference>
<dbReference type="PROSITE" id="PS00108">
    <property type="entry name" value="PROTEIN_KINASE_ST"/>
    <property type="match status" value="1"/>
</dbReference>
<evidence type="ECO:0000256" key="6">
    <source>
        <dbReference type="ARBA" id="ARBA00022840"/>
    </source>
</evidence>
<dbReference type="Pfam" id="PF26309">
    <property type="entry name" value="DUF8082"/>
    <property type="match status" value="2"/>
</dbReference>
<dbReference type="CDD" id="cd14014">
    <property type="entry name" value="STKc_PknB_like"/>
    <property type="match status" value="1"/>
</dbReference>
<keyword evidence="10" id="KW-1185">Reference proteome</keyword>
<keyword evidence="4" id="KW-0547">Nucleotide-binding</keyword>
<dbReference type="PROSITE" id="PS50011">
    <property type="entry name" value="PROTEIN_KINASE_DOM"/>
    <property type="match status" value="1"/>
</dbReference>
<feature type="region of interest" description="Disordered" evidence="7">
    <location>
        <begin position="383"/>
        <end position="414"/>
    </location>
</feature>
<dbReference type="Pfam" id="PF00069">
    <property type="entry name" value="Pkinase"/>
    <property type="match status" value="1"/>
</dbReference>
<evidence type="ECO:0000256" key="5">
    <source>
        <dbReference type="ARBA" id="ARBA00022777"/>
    </source>
</evidence>
<keyword evidence="6" id="KW-0067">ATP-binding</keyword>
<sequence length="481" mass="51498">MKHPEKLGKYPITGVLGEGAMGVVYKGYDPIIQRPVAIKTIHKQLIGDDPSGTSATARFRNEAQAVGRLLHPGIVAIYEYGEDDNTAFIAMELVQGRTLSQILDANPVLPEPDVLRIMDQLLAALDVAHHHGVWHRDIKPANILITSTGQLKITDFGIARIESVALTQVTSTIGTPGYMAPEQYRGDQVDHRVDLFAAGVLLYRMLAGEQPFRGSVESVMYQILHKDPTPPSQMLGTMRPVFYDTIVAKALAKDKLARFESAAQFRSALEKRVQAIPEAEAQTTVIVVHGQASSAYAGSPSSGEMATMPVPALHSATVPPGWNADELARVEQTLAGFVGPVAKVLVRMAAKTAGDLNALTSALTTHLPDERDRQTFLTKIATSGVQRTHASTGGATVRTGPTPTPKPATVGGTQGQPVAPDDVAHGLKVLTSHIGPIAAIVVKKASAKAPTQEQFFQMLAEHASEGAERDQLLKALRRKTA</sequence>
<dbReference type="GO" id="GO:0004674">
    <property type="term" value="F:protein serine/threonine kinase activity"/>
    <property type="evidence" value="ECO:0007669"/>
    <property type="project" value="UniProtKB-KW"/>
</dbReference>
<evidence type="ECO:0000313" key="9">
    <source>
        <dbReference type="EMBL" id="ARN19512.1"/>
    </source>
</evidence>
<dbReference type="InterPro" id="IPR058395">
    <property type="entry name" value="DUF8082"/>
</dbReference>
<dbReference type="Proteomes" id="UP000193427">
    <property type="component" value="Chromosome"/>
</dbReference>
<evidence type="ECO:0000313" key="10">
    <source>
        <dbReference type="Proteomes" id="UP000193427"/>
    </source>
</evidence>
<dbReference type="EMBL" id="CP015118">
    <property type="protein sequence ID" value="ARN19512.1"/>
    <property type="molecule type" value="Genomic_DNA"/>
</dbReference>
<dbReference type="STRING" id="946333.A4W93_06075"/>
<gene>
    <name evidence="9" type="ORF">A4W93_06075</name>
</gene>
<dbReference type="FunFam" id="1.10.510.10:FF:000021">
    <property type="entry name" value="Serine/threonine protein kinase"/>
    <property type="match status" value="1"/>
</dbReference>
<keyword evidence="2" id="KW-0723">Serine/threonine-protein kinase</keyword>
<dbReference type="GO" id="GO:0005524">
    <property type="term" value="F:ATP binding"/>
    <property type="evidence" value="ECO:0007669"/>
    <property type="project" value="UniProtKB-UniRule"/>
</dbReference>
<evidence type="ECO:0000256" key="1">
    <source>
        <dbReference type="ARBA" id="ARBA00012513"/>
    </source>
</evidence>
<dbReference type="PROSITE" id="PS00107">
    <property type="entry name" value="PROTEIN_KINASE_ATP"/>
    <property type="match status" value="1"/>
</dbReference>
<name>A0A1W6L5L6_9BURK</name>
<dbReference type="InterPro" id="IPR011009">
    <property type="entry name" value="Kinase-like_dom_sf"/>
</dbReference>
<dbReference type="SMART" id="SM00220">
    <property type="entry name" value="S_TKc"/>
    <property type="match status" value="1"/>
</dbReference>
<evidence type="ECO:0000256" key="4">
    <source>
        <dbReference type="ARBA" id="ARBA00022741"/>
    </source>
</evidence>
<dbReference type="RefSeq" id="WP_085749774.1">
    <property type="nucleotide sequence ID" value="NZ_BSPR01000002.1"/>
</dbReference>
<evidence type="ECO:0000256" key="7">
    <source>
        <dbReference type="SAM" id="MobiDB-lite"/>
    </source>
</evidence>
<dbReference type="KEGG" id="rgu:A4W93_06075"/>
<dbReference type="OrthoDB" id="9791419at2"/>
<dbReference type="PANTHER" id="PTHR43289:SF6">
    <property type="entry name" value="SERINE_THREONINE-PROTEIN KINASE NEKL-3"/>
    <property type="match status" value="1"/>
</dbReference>
<evidence type="ECO:0000256" key="3">
    <source>
        <dbReference type="ARBA" id="ARBA00022679"/>
    </source>
</evidence>
<dbReference type="InterPro" id="IPR000719">
    <property type="entry name" value="Prot_kinase_dom"/>
</dbReference>
<keyword evidence="3" id="KW-0808">Transferase</keyword>
<evidence type="ECO:0000256" key="2">
    <source>
        <dbReference type="ARBA" id="ARBA00022527"/>
    </source>
</evidence>
<reference evidence="9 10" key="1">
    <citation type="submission" date="2016-04" db="EMBL/GenBank/DDBJ databases">
        <title>Complete genome sequence of natural rubber-degrading, novel Gram-negative bacterium, Rhizobacter gummiphilus strain NS21.</title>
        <authorList>
            <person name="Tabata M."/>
            <person name="Kasai D."/>
            <person name="Fukuda M."/>
        </authorList>
    </citation>
    <scope>NUCLEOTIDE SEQUENCE [LARGE SCALE GENOMIC DNA]</scope>
    <source>
        <strain evidence="9 10">NS21</strain>
    </source>
</reference>
<accession>A0A1W6L5L6</accession>
<protein>
    <recommendedName>
        <fullName evidence="1">non-specific serine/threonine protein kinase</fullName>
        <ecNumber evidence="1">2.7.11.1</ecNumber>
    </recommendedName>
</protein>
<organism evidence="9 10">
    <name type="scientific">Piscinibacter gummiphilus</name>
    <dbReference type="NCBI Taxonomy" id="946333"/>
    <lineage>
        <taxon>Bacteria</taxon>
        <taxon>Pseudomonadati</taxon>
        <taxon>Pseudomonadota</taxon>
        <taxon>Betaproteobacteria</taxon>
        <taxon>Burkholderiales</taxon>
        <taxon>Sphaerotilaceae</taxon>
        <taxon>Piscinibacter</taxon>
    </lineage>
</organism>
<dbReference type="EC" id="2.7.11.1" evidence="1"/>
<feature type="compositionally biased region" description="Polar residues" evidence="7">
    <location>
        <begin position="383"/>
        <end position="394"/>
    </location>
</feature>
<feature type="domain" description="Protein kinase" evidence="8">
    <location>
        <begin position="10"/>
        <end position="273"/>
    </location>
</feature>
<evidence type="ECO:0000259" key="8">
    <source>
        <dbReference type="PROSITE" id="PS50011"/>
    </source>
</evidence>
<proteinExistence type="predicted"/>
<dbReference type="Gene3D" id="3.30.200.20">
    <property type="entry name" value="Phosphorylase Kinase, domain 1"/>
    <property type="match status" value="1"/>
</dbReference>
<dbReference type="InterPro" id="IPR008271">
    <property type="entry name" value="Ser/Thr_kinase_AS"/>
</dbReference>